<evidence type="ECO:0000313" key="1">
    <source>
        <dbReference type="EMBL" id="GES15270.1"/>
    </source>
</evidence>
<evidence type="ECO:0008006" key="3">
    <source>
        <dbReference type="Google" id="ProtNLM"/>
    </source>
</evidence>
<comment type="caution">
    <text evidence="1">The sequence shown here is derived from an EMBL/GenBank/DDBJ whole genome shotgun (WGS) entry which is preliminary data.</text>
</comment>
<proteinExistence type="predicted"/>
<dbReference type="EMBL" id="BLAE01000072">
    <property type="protein sequence ID" value="GES15270.1"/>
    <property type="molecule type" value="Genomic_DNA"/>
</dbReference>
<gene>
    <name evidence="1" type="ORF">Amac_088670</name>
</gene>
<keyword evidence="2" id="KW-1185">Reference proteome</keyword>
<reference evidence="1 2" key="1">
    <citation type="submission" date="2019-10" db="EMBL/GenBank/DDBJ databases">
        <title>Whole genome shotgun sequence of Acrocarpospora macrocephala NBRC 16266.</title>
        <authorList>
            <person name="Ichikawa N."/>
            <person name="Kimura A."/>
            <person name="Kitahashi Y."/>
            <person name="Komaki H."/>
            <person name="Oguchi A."/>
        </authorList>
    </citation>
    <scope>NUCLEOTIDE SEQUENCE [LARGE SCALE GENOMIC DNA]</scope>
    <source>
        <strain evidence="1 2">NBRC 16266</strain>
    </source>
</reference>
<protein>
    <recommendedName>
        <fullName evidence="3">Carboxypeptidase regulatory-like domain-containing protein</fullName>
    </recommendedName>
</protein>
<sequence length="155" mass="16912">MSEEEPMGSDLRDEFVVEELGQLYSRVDPVPPGLVERITFALELWSEDFAVLRPREELAAGVRGGETRTITFDSASLTVMIDISERQDGTVRVDGWLAPPDAHLVELRSPQGVSTTLADAAGRFVLDEVPRGLVQIVVRATEGNEPLALTPSIVV</sequence>
<dbReference type="AlphaFoldDB" id="A0A5M3X2J6"/>
<evidence type="ECO:0000313" key="2">
    <source>
        <dbReference type="Proteomes" id="UP000331127"/>
    </source>
</evidence>
<dbReference type="Proteomes" id="UP000331127">
    <property type="component" value="Unassembled WGS sequence"/>
</dbReference>
<name>A0A5M3X2J6_9ACTN</name>
<accession>A0A5M3X2J6</accession>
<organism evidence="1 2">
    <name type="scientific">Acrocarpospora macrocephala</name>
    <dbReference type="NCBI Taxonomy" id="150177"/>
    <lineage>
        <taxon>Bacteria</taxon>
        <taxon>Bacillati</taxon>
        <taxon>Actinomycetota</taxon>
        <taxon>Actinomycetes</taxon>
        <taxon>Streptosporangiales</taxon>
        <taxon>Streptosporangiaceae</taxon>
        <taxon>Acrocarpospora</taxon>
    </lineage>
</organism>